<protein>
    <submittedName>
        <fullName evidence="1">Uncharacterized protein</fullName>
    </submittedName>
</protein>
<name>A0A815CC22_ADIRI</name>
<evidence type="ECO:0000313" key="1">
    <source>
        <dbReference type="EMBL" id="CAF1280818.1"/>
    </source>
</evidence>
<keyword evidence="3" id="KW-1185">Reference proteome</keyword>
<dbReference type="Proteomes" id="UP000663852">
    <property type="component" value="Unassembled WGS sequence"/>
</dbReference>
<dbReference type="AlphaFoldDB" id="A0A815CC22"/>
<dbReference type="Gene3D" id="3.40.630.30">
    <property type="match status" value="1"/>
</dbReference>
<reference evidence="1" key="1">
    <citation type="submission" date="2021-02" db="EMBL/GenBank/DDBJ databases">
        <authorList>
            <person name="Nowell W R."/>
        </authorList>
    </citation>
    <scope>NUCLEOTIDE SEQUENCE</scope>
</reference>
<evidence type="ECO:0000313" key="2">
    <source>
        <dbReference type="EMBL" id="CAF1303419.1"/>
    </source>
</evidence>
<dbReference type="Pfam" id="PF13527">
    <property type="entry name" value="Acetyltransf_9"/>
    <property type="match status" value="1"/>
</dbReference>
<accession>A0A815CC22</accession>
<dbReference type="EMBL" id="CAJNOR010002341">
    <property type="protein sequence ID" value="CAF1280818.1"/>
    <property type="molecule type" value="Genomic_DNA"/>
</dbReference>
<organism evidence="1 3">
    <name type="scientific">Adineta ricciae</name>
    <name type="common">Rotifer</name>
    <dbReference type="NCBI Taxonomy" id="249248"/>
    <lineage>
        <taxon>Eukaryota</taxon>
        <taxon>Metazoa</taxon>
        <taxon>Spiralia</taxon>
        <taxon>Gnathifera</taxon>
        <taxon>Rotifera</taxon>
        <taxon>Eurotatoria</taxon>
        <taxon>Bdelloidea</taxon>
        <taxon>Adinetida</taxon>
        <taxon>Adinetidae</taxon>
        <taxon>Adineta</taxon>
    </lineage>
</organism>
<dbReference type="InterPro" id="IPR016181">
    <property type="entry name" value="Acyl_CoA_acyltransferase"/>
</dbReference>
<dbReference type="SUPFAM" id="SSF55729">
    <property type="entry name" value="Acyl-CoA N-acyltransferases (Nat)"/>
    <property type="match status" value="1"/>
</dbReference>
<sequence length="218" mass="25352">MLNSDVSSIVYRYVTKHEENQALEIWCSIFNNPVDLEERYISSSASPYYKQGDTLGAWLNDELLSTVHIRRLILESNEDGRQYVCAGITNVATRDEYRRRVSDLSYEDKGYVIIGNPENEEDVGVVEWRTSNFDHEQKLLSLAANKIQQRYGLTKRIQLFTLPQYMTIEQLTNWAGPVQIGTNYDIMMRNIRLPPEIYEQIKTSFSNGHAVFWSGDYF</sequence>
<gene>
    <name evidence="2" type="ORF">EDS130_LOCUS30738</name>
    <name evidence="1" type="ORF">XAT740_LOCUS27806</name>
</gene>
<proteinExistence type="predicted"/>
<evidence type="ECO:0000313" key="3">
    <source>
        <dbReference type="Proteomes" id="UP000663828"/>
    </source>
</evidence>
<dbReference type="EMBL" id="CAJNOJ010000218">
    <property type="protein sequence ID" value="CAF1303419.1"/>
    <property type="molecule type" value="Genomic_DNA"/>
</dbReference>
<dbReference type="Proteomes" id="UP000663828">
    <property type="component" value="Unassembled WGS sequence"/>
</dbReference>
<comment type="caution">
    <text evidence="1">The sequence shown here is derived from an EMBL/GenBank/DDBJ whole genome shotgun (WGS) entry which is preliminary data.</text>
</comment>